<evidence type="ECO:0000313" key="4">
    <source>
        <dbReference type="Proteomes" id="UP000076321"/>
    </source>
</evidence>
<dbReference type="NCBIfam" id="TIGR03086">
    <property type="entry name" value="TIGR03086 family metal-binding protein"/>
    <property type="match status" value="1"/>
</dbReference>
<gene>
    <name evidence="3" type="ORF">ATP06_0213675</name>
    <name evidence="2" type="ORF">AVL48_22915</name>
</gene>
<accession>A0A154MT94</accession>
<dbReference type="NCBIfam" id="TIGR03083">
    <property type="entry name" value="maleylpyruvate isomerase family mycothiol-dependent enzyme"/>
    <property type="match status" value="1"/>
</dbReference>
<dbReference type="InterPro" id="IPR034660">
    <property type="entry name" value="DinB/YfiT-like"/>
</dbReference>
<dbReference type="InterPro" id="IPR017517">
    <property type="entry name" value="Maleyloyr_isom"/>
</dbReference>
<dbReference type="Proteomes" id="UP000076321">
    <property type="component" value="Unassembled WGS sequence"/>
</dbReference>
<dbReference type="InterPro" id="IPR017520">
    <property type="entry name" value="CHP03086"/>
</dbReference>
<dbReference type="OrthoDB" id="5185819at2"/>
<dbReference type="GO" id="GO:0046872">
    <property type="term" value="F:metal ion binding"/>
    <property type="evidence" value="ECO:0007669"/>
    <property type="project" value="InterPro"/>
</dbReference>
<reference evidence="3 5" key="2">
    <citation type="submission" date="2016-11" db="EMBL/GenBank/DDBJ databases">
        <title>Genome sequencing of Amycolatopsis regifaucium.</title>
        <authorList>
            <person name="Mayilraj S."/>
            <person name="Kaur N."/>
        </authorList>
    </citation>
    <scope>NUCLEOTIDE SEQUENCE [LARGE SCALE GENOMIC DNA]</scope>
    <source>
        <strain evidence="3 5">GY080</strain>
    </source>
</reference>
<evidence type="ECO:0000313" key="3">
    <source>
        <dbReference type="EMBL" id="OKA08318.1"/>
    </source>
</evidence>
<comment type="caution">
    <text evidence="2">The sequence shown here is derived from an EMBL/GenBank/DDBJ whole genome shotgun (WGS) entry which is preliminary data.</text>
</comment>
<evidence type="ECO:0000313" key="2">
    <source>
        <dbReference type="EMBL" id="KZB87485.1"/>
    </source>
</evidence>
<sequence length="194" mass="20905">MDFLALTTRAHHATRTTITGIGADDWDRSTPCAEWTVRDIVEHLIDNNERAAARAADRPRTTRSTTVDNLAAAYEESSAEFLAAFDDQALKKTFDFGKFGPLPGKNVLAVLFADTLVHDWDLNTALGREHRWDDELATVALGVASRFPDGTPVRGPGGAFDHAVEAPPGAGAGERLIALLGRSLPSTPSDKDIL</sequence>
<dbReference type="EMBL" id="LOBU02000012">
    <property type="protein sequence ID" value="OKA08318.1"/>
    <property type="molecule type" value="Genomic_DNA"/>
</dbReference>
<protein>
    <submittedName>
        <fullName evidence="3">TIGR03086 family protein</fullName>
    </submittedName>
</protein>
<dbReference type="AlphaFoldDB" id="A0A154MT94"/>
<dbReference type="Pfam" id="PF11716">
    <property type="entry name" value="MDMPI_N"/>
    <property type="match status" value="1"/>
</dbReference>
<dbReference type="SUPFAM" id="SSF109854">
    <property type="entry name" value="DinB/YfiT-like putative metalloenzymes"/>
    <property type="match status" value="1"/>
</dbReference>
<proteinExistence type="predicted"/>
<name>A0A154MT94_9PSEU</name>
<dbReference type="InterPro" id="IPR024344">
    <property type="entry name" value="MDMPI_metal-binding"/>
</dbReference>
<evidence type="ECO:0000259" key="1">
    <source>
        <dbReference type="Pfam" id="PF11716"/>
    </source>
</evidence>
<organism evidence="2 4">
    <name type="scientific">Amycolatopsis regifaucium</name>
    <dbReference type="NCBI Taxonomy" id="546365"/>
    <lineage>
        <taxon>Bacteria</taxon>
        <taxon>Bacillati</taxon>
        <taxon>Actinomycetota</taxon>
        <taxon>Actinomycetes</taxon>
        <taxon>Pseudonocardiales</taxon>
        <taxon>Pseudonocardiaceae</taxon>
        <taxon>Amycolatopsis</taxon>
    </lineage>
</organism>
<dbReference type="Gene3D" id="1.20.120.450">
    <property type="entry name" value="dinb family like domain"/>
    <property type="match status" value="1"/>
</dbReference>
<evidence type="ECO:0000313" key="5">
    <source>
        <dbReference type="Proteomes" id="UP000186883"/>
    </source>
</evidence>
<dbReference type="RefSeq" id="WP_061989474.1">
    <property type="nucleotide sequence ID" value="NZ_FOPQ01000008.1"/>
</dbReference>
<dbReference type="Proteomes" id="UP000186883">
    <property type="component" value="Unassembled WGS sequence"/>
</dbReference>
<dbReference type="EMBL" id="LQCI01000003">
    <property type="protein sequence ID" value="KZB87485.1"/>
    <property type="molecule type" value="Genomic_DNA"/>
</dbReference>
<reference evidence="2 4" key="1">
    <citation type="submission" date="2015-12" db="EMBL/GenBank/DDBJ databases">
        <title>Amycolatopsis regifaucium genome sequencing and assembly.</title>
        <authorList>
            <person name="Mayilraj S."/>
        </authorList>
    </citation>
    <scope>NUCLEOTIDE SEQUENCE [LARGE SCALE GENOMIC DNA]</scope>
    <source>
        <strain evidence="2 4">GY080</strain>
    </source>
</reference>
<feature type="domain" description="Mycothiol-dependent maleylpyruvate isomerase metal-binding" evidence="1">
    <location>
        <begin position="9"/>
        <end position="122"/>
    </location>
</feature>
<keyword evidence="5" id="KW-1185">Reference proteome</keyword>